<dbReference type="InterPro" id="IPR045851">
    <property type="entry name" value="AMP-bd_C_sf"/>
</dbReference>
<dbReference type="InterPro" id="IPR000873">
    <property type="entry name" value="AMP-dep_synth/lig_dom"/>
</dbReference>
<evidence type="ECO:0000256" key="5">
    <source>
        <dbReference type="ARBA" id="ARBA00067668"/>
    </source>
</evidence>
<proteinExistence type="inferred from homology"/>
<evidence type="ECO:0000256" key="3">
    <source>
        <dbReference type="ARBA" id="ARBA00051915"/>
    </source>
</evidence>
<dbReference type="eggNOG" id="COG0318">
    <property type="taxonomic scope" value="Bacteria"/>
</dbReference>
<keyword evidence="2 8" id="KW-0436">Ligase</keyword>
<protein>
    <recommendedName>
        <fullName evidence="5">3-methylmercaptopropionyl-CoA ligase</fullName>
        <ecNumber evidence="4">6.2.1.44</ecNumber>
    </recommendedName>
</protein>
<feature type="domain" description="AMP-dependent synthetase/ligase" evidence="6">
    <location>
        <begin position="18"/>
        <end position="365"/>
    </location>
</feature>
<comment type="catalytic activity">
    <reaction evidence="3">
        <text>3-(methylsulfanyl)propanoate + ATP + CoA = 3-(methylsulfanyl)propanoyl-CoA + AMP + diphosphate</text>
        <dbReference type="Rhea" id="RHEA:43052"/>
        <dbReference type="ChEBI" id="CHEBI:30616"/>
        <dbReference type="ChEBI" id="CHEBI:33019"/>
        <dbReference type="ChEBI" id="CHEBI:49016"/>
        <dbReference type="ChEBI" id="CHEBI:57287"/>
        <dbReference type="ChEBI" id="CHEBI:82815"/>
        <dbReference type="ChEBI" id="CHEBI:456215"/>
        <dbReference type="EC" id="6.2.1.44"/>
    </reaction>
    <physiologicalReaction direction="left-to-right" evidence="3">
        <dbReference type="Rhea" id="RHEA:43053"/>
    </physiologicalReaction>
</comment>
<organism evidence="8 9">
    <name type="scientific">Parvibaculum lavamentivorans (strain DS-1 / DSM 13023 / NCIMB 13966)</name>
    <dbReference type="NCBI Taxonomy" id="402881"/>
    <lineage>
        <taxon>Bacteria</taxon>
        <taxon>Pseudomonadati</taxon>
        <taxon>Pseudomonadota</taxon>
        <taxon>Alphaproteobacteria</taxon>
        <taxon>Hyphomicrobiales</taxon>
        <taxon>Parvibaculaceae</taxon>
        <taxon>Parvibaculum</taxon>
    </lineage>
</organism>
<dbReference type="EMBL" id="CP000774">
    <property type="protein sequence ID" value="ABS62427.1"/>
    <property type="molecule type" value="Genomic_DNA"/>
</dbReference>
<keyword evidence="9" id="KW-1185">Reference proteome</keyword>
<dbReference type="AlphaFoldDB" id="A7HR94"/>
<dbReference type="Pfam" id="PF13193">
    <property type="entry name" value="AMP-binding_C"/>
    <property type="match status" value="1"/>
</dbReference>
<evidence type="ECO:0000313" key="8">
    <source>
        <dbReference type="EMBL" id="ABS62427.1"/>
    </source>
</evidence>
<dbReference type="KEGG" id="pla:Plav_0804"/>
<evidence type="ECO:0000256" key="1">
    <source>
        <dbReference type="ARBA" id="ARBA00006432"/>
    </source>
</evidence>
<dbReference type="GO" id="GO:0016405">
    <property type="term" value="F:CoA-ligase activity"/>
    <property type="evidence" value="ECO:0007669"/>
    <property type="project" value="TreeGrafter"/>
</dbReference>
<evidence type="ECO:0000256" key="4">
    <source>
        <dbReference type="ARBA" id="ARBA00066616"/>
    </source>
</evidence>
<evidence type="ECO:0000259" key="6">
    <source>
        <dbReference type="Pfam" id="PF00501"/>
    </source>
</evidence>
<reference evidence="8 9" key="1">
    <citation type="journal article" date="2011" name="Stand. Genomic Sci.">
        <title>Complete genome sequence of Parvibaculum lavamentivorans type strain (DS-1(T)).</title>
        <authorList>
            <person name="Schleheck D."/>
            <person name="Weiss M."/>
            <person name="Pitluck S."/>
            <person name="Bruce D."/>
            <person name="Land M.L."/>
            <person name="Han S."/>
            <person name="Saunders E."/>
            <person name="Tapia R."/>
            <person name="Detter C."/>
            <person name="Brettin T."/>
            <person name="Han J."/>
            <person name="Woyke T."/>
            <person name="Goodwin L."/>
            <person name="Pennacchio L."/>
            <person name="Nolan M."/>
            <person name="Cook A.M."/>
            <person name="Kjelleberg S."/>
            <person name="Thomas T."/>
        </authorList>
    </citation>
    <scope>NUCLEOTIDE SEQUENCE [LARGE SCALE GENOMIC DNA]</scope>
    <source>
        <strain evidence="9">DS-1 / DSM 13023 / NCIMB 13966</strain>
    </source>
</reference>
<dbReference type="OrthoDB" id="9803968at2"/>
<dbReference type="PROSITE" id="PS00455">
    <property type="entry name" value="AMP_BINDING"/>
    <property type="match status" value="1"/>
</dbReference>
<comment type="similarity">
    <text evidence="1">Belongs to the ATP-dependent AMP-binding enzyme family.</text>
</comment>
<evidence type="ECO:0000313" key="9">
    <source>
        <dbReference type="Proteomes" id="UP000006377"/>
    </source>
</evidence>
<sequence length="516" mass="55627">MGAAAVRSGKRVAEISGLAERAARAASGFASLGIGAGDVVAVYLRNDFPFFEASAAAGLVGAYSTPVNWHNSPDEARYIFENSGAKAIVIHADLWRGIEKALPKNVPVFVVETPAEIVSAYGLSAEAAKLPAGTQDWGQWLAQFPPITAGPAEAPGSMIYTSGTTGHPKGVRRAAPTAEQAAAWGQVVGTVMGFSPEYGEPQNMVTVVTGPMYHSAPNAYGLFAFRVGANVILQPRFDPEELLQMIDTYKVTHLHMVPTMFVRLLKLPDEVKKKYDLSSLRFVVHAAAPCPVHVKQAMIAWWGPVINEYYGGTETGAVVFCNSEQYLKHPGTVGKAVQGAKVMVLGENGEELAAGATGEIVCRIPAIPDFTYHGDDEKRRKAEKAGLIALGDIGYLDEDGFLYLCDRAKDMVISGGVNIYPAEIEAELHKMPGVGDCAVFGIPDEEFGESLCAVVQQQPGAGLSEADVKAFLRERVAGYKVPKRVEFQNDLPREDSGKIFKRKLREPYWQQAGRQI</sequence>
<dbReference type="PANTHER" id="PTHR24096:SF323">
    <property type="entry name" value="BLR3536 PROTEIN"/>
    <property type="match status" value="1"/>
</dbReference>
<dbReference type="EC" id="6.2.1.44" evidence="4"/>
<dbReference type="RefSeq" id="WP_012109677.1">
    <property type="nucleotide sequence ID" value="NC_009719.1"/>
</dbReference>
<dbReference type="Gene3D" id="3.30.300.30">
    <property type="match status" value="1"/>
</dbReference>
<dbReference type="HOGENOM" id="CLU_000022_59_0_5"/>
<dbReference type="SUPFAM" id="SSF56801">
    <property type="entry name" value="Acetyl-CoA synthetase-like"/>
    <property type="match status" value="1"/>
</dbReference>
<dbReference type="InterPro" id="IPR042099">
    <property type="entry name" value="ANL_N_sf"/>
</dbReference>
<dbReference type="InterPro" id="IPR020845">
    <property type="entry name" value="AMP-binding_CS"/>
</dbReference>
<dbReference type="STRING" id="402881.Plav_0804"/>
<dbReference type="FunFam" id="3.30.300.30:FF:000008">
    <property type="entry name" value="2,3-dihydroxybenzoate-AMP ligase"/>
    <property type="match status" value="1"/>
</dbReference>
<dbReference type="Proteomes" id="UP000006377">
    <property type="component" value="Chromosome"/>
</dbReference>
<name>A7HR94_PARL1</name>
<gene>
    <name evidence="8" type="ordered locus">Plav_0804</name>
</gene>
<dbReference type="Gene3D" id="3.40.50.12780">
    <property type="entry name" value="N-terminal domain of ligase-like"/>
    <property type="match status" value="1"/>
</dbReference>
<evidence type="ECO:0000256" key="2">
    <source>
        <dbReference type="ARBA" id="ARBA00022598"/>
    </source>
</evidence>
<evidence type="ECO:0000259" key="7">
    <source>
        <dbReference type="Pfam" id="PF13193"/>
    </source>
</evidence>
<feature type="domain" description="AMP-binding enzyme C-terminal" evidence="7">
    <location>
        <begin position="423"/>
        <end position="498"/>
    </location>
</feature>
<dbReference type="Pfam" id="PF00501">
    <property type="entry name" value="AMP-binding"/>
    <property type="match status" value="1"/>
</dbReference>
<accession>A7HR94</accession>
<dbReference type="NCBIfam" id="NF009071">
    <property type="entry name" value="PRK12406.1"/>
    <property type="match status" value="1"/>
</dbReference>
<dbReference type="InterPro" id="IPR025110">
    <property type="entry name" value="AMP-bd_C"/>
</dbReference>
<dbReference type="PANTHER" id="PTHR24096">
    <property type="entry name" value="LONG-CHAIN-FATTY-ACID--COA LIGASE"/>
    <property type="match status" value="1"/>
</dbReference>